<evidence type="ECO:0000313" key="4">
    <source>
        <dbReference type="EMBL" id="MDJ1651737.1"/>
    </source>
</evidence>
<feature type="compositionally biased region" description="Gly residues" evidence="1">
    <location>
        <begin position="176"/>
        <end position="189"/>
    </location>
</feature>
<organism evidence="4 5">
    <name type="scientific">Gordonibacter faecis</name>
    <dbReference type="NCBI Taxonomy" id="3047475"/>
    <lineage>
        <taxon>Bacteria</taxon>
        <taxon>Bacillati</taxon>
        <taxon>Actinomycetota</taxon>
        <taxon>Coriobacteriia</taxon>
        <taxon>Eggerthellales</taxon>
        <taxon>Eggerthellaceae</taxon>
        <taxon>Gordonibacter</taxon>
    </lineage>
</organism>
<reference evidence="4 5" key="1">
    <citation type="submission" date="2023-05" db="EMBL/GenBank/DDBJ databases">
        <title>Gordonibacter KGMB12511T sp. nov., isolated from faeces of healthy Korean.</title>
        <authorList>
            <person name="Kim H.S."/>
            <person name="Kim J.-S."/>
            <person name="Suh M.K."/>
            <person name="Eom M.K."/>
            <person name="Do H.E."/>
            <person name="Lee J.-S."/>
        </authorList>
    </citation>
    <scope>NUCLEOTIDE SEQUENCE [LARGE SCALE GENOMIC DNA]</scope>
    <source>
        <strain evidence="4 5">KGMB12511</strain>
    </source>
</reference>
<evidence type="ECO:0000256" key="1">
    <source>
        <dbReference type="SAM" id="MobiDB-lite"/>
    </source>
</evidence>
<evidence type="ECO:0000256" key="3">
    <source>
        <dbReference type="SAM" id="SignalP"/>
    </source>
</evidence>
<dbReference type="RefSeq" id="WP_283833089.1">
    <property type="nucleotide sequence ID" value="NZ_JASJEU010000025.1"/>
</dbReference>
<comment type="caution">
    <text evidence="4">The sequence shown here is derived from an EMBL/GenBank/DDBJ whole genome shotgun (WGS) entry which is preliminary data.</text>
</comment>
<keyword evidence="2" id="KW-0812">Transmembrane</keyword>
<feature type="compositionally biased region" description="Basic and acidic residues" evidence="1">
    <location>
        <begin position="190"/>
        <end position="206"/>
    </location>
</feature>
<feature type="transmembrane region" description="Helical" evidence="2">
    <location>
        <begin position="235"/>
        <end position="252"/>
    </location>
</feature>
<dbReference type="EMBL" id="JASJEU010000025">
    <property type="protein sequence ID" value="MDJ1651737.1"/>
    <property type="molecule type" value="Genomic_DNA"/>
</dbReference>
<keyword evidence="5" id="KW-1185">Reference proteome</keyword>
<dbReference type="PROSITE" id="PS51257">
    <property type="entry name" value="PROKAR_LIPOPROTEIN"/>
    <property type="match status" value="1"/>
</dbReference>
<protein>
    <recommendedName>
        <fullName evidence="6">LPXTG cell wall anchor domain-containing protein</fullName>
    </recommendedName>
</protein>
<keyword evidence="2" id="KW-1133">Transmembrane helix</keyword>
<dbReference type="Proteomes" id="UP001232750">
    <property type="component" value="Unassembled WGS sequence"/>
</dbReference>
<sequence length="257" mass="26142">MHTMRVGLLIAVVFAFACVALPAGTAHADVTYQGDAHVLAVRDADGRPVDDLFSNFKNVMPGDTPTQQVTITNNSVSAAPAKLYLRSTGVLAGSADFLSLLNLSVTLVDAGKGSKLFDAPPSQTASLADWVCLGTFAPGAHVTLTLVLEVPLTMGNEFQDASGTIGWEFMAEELGEGGGGSGGGDSGEGGGDKNEGPGDNDERPGDNNEGTDTNKGPAPGSPAHPFAKTGDPLNSAPLVLVALIALAVVAASRSSRR</sequence>
<keyword evidence="3" id="KW-0732">Signal</keyword>
<feature type="chain" id="PRO_5045289803" description="LPXTG cell wall anchor domain-containing protein" evidence="3">
    <location>
        <begin position="29"/>
        <end position="257"/>
    </location>
</feature>
<evidence type="ECO:0000313" key="5">
    <source>
        <dbReference type="Proteomes" id="UP001232750"/>
    </source>
</evidence>
<evidence type="ECO:0008006" key="6">
    <source>
        <dbReference type="Google" id="ProtNLM"/>
    </source>
</evidence>
<evidence type="ECO:0000256" key="2">
    <source>
        <dbReference type="SAM" id="Phobius"/>
    </source>
</evidence>
<proteinExistence type="predicted"/>
<name>A0ABT7DR62_9ACTN</name>
<feature type="region of interest" description="Disordered" evidence="1">
    <location>
        <begin position="173"/>
        <end position="232"/>
    </location>
</feature>
<feature type="signal peptide" evidence="3">
    <location>
        <begin position="1"/>
        <end position="28"/>
    </location>
</feature>
<gene>
    <name evidence="4" type="ORF">QNJ86_13080</name>
</gene>
<keyword evidence="2" id="KW-0472">Membrane</keyword>
<accession>A0ABT7DR62</accession>